<feature type="signal peptide" evidence="2">
    <location>
        <begin position="1"/>
        <end position="19"/>
    </location>
</feature>
<comment type="caution">
    <text evidence="3">The sequence shown here is derived from an EMBL/GenBank/DDBJ whole genome shotgun (WGS) entry which is preliminary data.</text>
</comment>
<keyword evidence="4" id="KW-1185">Reference proteome</keyword>
<protein>
    <submittedName>
        <fullName evidence="3">Uncharacterized protein</fullName>
    </submittedName>
</protein>
<accession>A0AAV6WYT8</accession>
<organism evidence="3 4">
    <name type="scientific">Buddleja alternifolia</name>
    <dbReference type="NCBI Taxonomy" id="168488"/>
    <lineage>
        <taxon>Eukaryota</taxon>
        <taxon>Viridiplantae</taxon>
        <taxon>Streptophyta</taxon>
        <taxon>Embryophyta</taxon>
        <taxon>Tracheophyta</taxon>
        <taxon>Spermatophyta</taxon>
        <taxon>Magnoliopsida</taxon>
        <taxon>eudicotyledons</taxon>
        <taxon>Gunneridae</taxon>
        <taxon>Pentapetalae</taxon>
        <taxon>asterids</taxon>
        <taxon>lamiids</taxon>
        <taxon>Lamiales</taxon>
        <taxon>Scrophulariaceae</taxon>
        <taxon>Buddlejeae</taxon>
        <taxon>Buddleja</taxon>
    </lineage>
</organism>
<feature type="chain" id="PRO_5043473577" evidence="2">
    <location>
        <begin position="20"/>
        <end position="361"/>
    </location>
</feature>
<dbReference type="GO" id="GO:0035251">
    <property type="term" value="F:UDP-glucosyltransferase activity"/>
    <property type="evidence" value="ECO:0007669"/>
    <property type="project" value="TreeGrafter"/>
</dbReference>
<sequence length="361" mass="40571">MASKLHHLHFLLIPLMSQSHIIPLTDFAKLLAKRGLIVSIITTPLNAIRYKPTIQHAVESGMQIQLISLEFPGQEAGLPPGCENLDSLTSMDLARQFFTACEMLKTPLQKIIKELEPKPSCIISTNALPWTQELADSLRIPRYVFETVSCFTLLCSQKMSQAQIPETNGSFFVPDIPHKIEFTKSQLPETMSKSSDNIKGVIDQIIKAQRSASGTVVNSCQELEPWYVEGYKRERQNVWCIGPVSLCNKEESEKSYRGPMDITDVREQVRRTESEAYGVVVNSFEQVEKRHVDEFRKLKGSKVWCIGPLSLSCNDNLDIAERGNQASMDFNQVLNWLDNMNAGSVIYACLGSLSRLSPAQF</sequence>
<evidence type="ECO:0000256" key="2">
    <source>
        <dbReference type="SAM" id="SignalP"/>
    </source>
</evidence>
<dbReference type="Proteomes" id="UP000826271">
    <property type="component" value="Unassembled WGS sequence"/>
</dbReference>
<evidence type="ECO:0000313" key="4">
    <source>
        <dbReference type="Proteomes" id="UP000826271"/>
    </source>
</evidence>
<comment type="similarity">
    <text evidence="1">Belongs to the UDP-glycosyltransferase family.</text>
</comment>
<evidence type="ECO:0000313" key="3">
    <source>
        <dbReference type="EMBL" id="KAG8374195.1"/>
    </source>
</evidence>
<reference evidence="3" key="1">
    <citation type="submission" date="2019-10" db="EMBL/GenBank/DDBJ databases">
        <authorList>
            <person name="Zhang R."/>
            <person name="Pan Y."/>
            <person name="Wang J."/>
            <person name="Ma R."/>
            <person name="Yu S."/>
        </authorList>
    </citation>
    <scope>NUCLEOTIDE SEQUENCE</scope>
    <source>
        <strain evidence="3">LA-IB0</strain>
        <tissue evidence="3">Leaf</tissue>
    </source>
</reference>
<keyword evidence="2" id="KW-0732">Signal</keyword>
<proteinExistence type="inferred from homology"/>
<dbReference type="PANTHER" id="PTHR48047:SF182">
    <property type="entry name" value="GLYCOSYLTRANSFERASE"/>
    <property type="match status" value="1"/>
</dbReference>
<dbReference type="PANTHER" id="PTHR48047">
    <property type="entry name" value="GLYCOSYLTRANSFERASE"/>
    <property type="match status" value="1"/>
</dbReference>
<gene>
    <name evidence="3" type="ORF">BUALT_Bualt11G0105800</name>
</gene>
<dbReference type="SUPFAM" id="SSF53756">
    <property type="entry name" value="UDP-Glycosyltransferase/glycogen phosphorylase"/>
    <property type="match status" value="2"/>
</dbReference>
<name>A0AAV6WYT8_9LAMI</name>
<dbReference type="Gene3D" id="3.40.50.2000">
    <property type="entry name" value="Glycogen Phosphorylase B"/>
    <property type="match status" value="3"/>
</dbReference>
<evidence type="ECO:0000256" key="1">
    <source>
        <dbReference type="ARBA" id="ARBA00009995"/>
    </source>
</evidence>
<dbReference type="AlphaFoldDB" id="A0AAV6WYT8"/>
<dbReference type="EMBL" id="WHWC01000011">
    <property type="protein sequence ID" value="KAG8374195.1"/>
    <property type="molecule type" value="Genomic_DNA"/>
</dbReference>